<sequence length="415" mass="46355">MDRIITKEEKLKDTKKKYFRIGTGIIFGLGILYLVNGYLTKKIDRKDISIGIVEKGNVALTISGSGKIEPTLQKAITSPFSSFIEATHKGIGDEVKSDESLLQINVAEAENTLSSMKDEAEMKRVEINKEKLRLNKELFNLKKETQINALQLKSREEALKSETKLLEIGGSTEEKVKQAKTLLEIENLKQEQLTHDLKIKEQGILQEIKSLELSLSIQLKSIQEQERKLEKAKTKTGMDGVITFIKDKVGASIAEGEVLARVANMDQFRIRGKVSEQYVASLSIGMDVLAKTSKATYSGSVTSISPSSENGMITVLVQIDEQEGLHLLRPDMIVDLSIIREQHENVLRVKNRGAFKGVKGEKLFMIKNGIAEKVTIQTGFRNSEWVELKSNVQEGDSIIISPTDKFINSPHIELK</sequence>
<keyword evidence="2 3" id="KW-0175">Coiled coil</keyword>
<evidence type="ECO:0000256" key="3">
    <source>
        <dbReference type="SAM" id="Coils"/>
    </source>
</evidence>
<comment type="caution">
    <text evidence="5">The sequence shown here is derived from an EMBL/GenBank/DDBJ whole genome shotgun (WGS) entry which is preliminary data.</text>
</comment>
<gene>
    <name evidence="5" type="ORF">HHU12_06145</name>
</gene>
<accession>A0A7X9P0Y3</accession>
<evidence type="ECO:0000313" key="6">
    <source>
        <dbReference type="Proteomes" id="UP000576082"/>
    </source>
</evidence>
<feature type="coiled-coil region" evidence="3">
    <location>
        <begin position="99"/>
        <end position="162"/>
    </location>
</feature>
<keyword evidence="6" id="KW-1185">Reference proteome</keyword>
<dbReference type="Gene3D" id="2.40.420.20">
    <property type="match status" value="1"/>
</dbReference>
<proteinExistence type="predicted"/>
<feature type="transmembrane region" description="Helical" evidence="4">
    <location>
        <begin position="21"/>
        <end position="39"/>
    </location>
</feature>
<dbReference type="RefSeq" id="WP_169655876.1">
    <property type="nucleotide sequence ID" value="NZ_JABANE010000012.1"/>
</dbReference>
<comment type="subcellular location">
    <subcellularLocation>
        <location evidence="1">Cell envelope</location>
    </subcellularLocation>
</comment>
<dbReference type="GO" id="GO:0030313">
    <property type="term" value="C:cell envelope"/>
    <property type="evidence" value="ECO:0007669"/>
    <property type="project" value="UniProtKB-SubCell"/>
</dbReference>
<organism evidence="5 6">
    <name type="scientific">Flammeovirga aprica JL-4</name>
    <dbReference type="NCBI Taxonomy" id="694437"/>
    <lineage>
        <taxon>Bacteria</taxon>
        <taxon>Pseudomonadati</taxon>
        <taxon>Bacteroidota</taxon>
        <taxon>Cytophagia</taxon>
        <taxon>Cytophagales</taxon>
        <taxon>Flammeovirgaceae</taxon>
        <taxon>Flammeovirga</taxon>
    </lineage>
</organism>
<evidence type="ECO:0000313" key="5">
    <source>
        <dbReference type="EMBL" id="NME67539.1"/>
    </source>
</evidence>
<evidence type="ECO:0000256" key="1">
    <source>
        <dbReference type="ARBA" id="ARBA00004196"/>
    </source>
</evidence>
<dbReference type="PANTHER" id="PTHR32347:SF14">
    <property type="entry name" value="EFFLUX SYSTEM COMPONENT YKNX-RELATED"/>
    <property type="match status" value="1"/>
</dbReference>
<evidence type="ECO:0000256" key="2">
    <source>
        <dbReference type="ARBA" id="ARBA00023054"/>
    </source>
</evidence>
<keyword evidence="4" id="KW-1133">Transmembrane helix</keyword>
<reference evidence="5 6" key="1">
    <citation type="submission" date="2020-04" db="EMBL/GenBank/DDBJ databases">
        <title>Flammeovirga sp. SR4, a novel species isolated from seawater.</title>
        <authorList>
            <person name="Wang X."/>
        </authorList>
    </citation>
    <scope>NUCLEOTIDE SEQUENCE [LARGE SCALE GENOMIC DNA]</scope>
    <source>
        <strain evidence="5 6">ATCC 23126</strain>
    </source>
</reference>
<dbReference type="EMBL" id="JABANE010000012">
    <property type="protein sequence ID" value="NME67539.1"/>
    <property type="molecule type" value="Genomic_DNA"/>
</dbReference>
<protein>
    <submittedName>
        <fullName evidence="5">HlyD family efflux transporter periplasmic adaptor subunit</fullName>
    </submittedName>
</protein>
<dbReference type="AlphaFoldDB" id="A0A7X9P0Y3"/>
<dbReference type="PANTHER" id="PTHR32347">
    <property type="entry name" value="EFFLUX SYSTEM COMPONENT YKNX-RELATED"/>
    <property type="match status" value="1"/>
</dbReference>
<name>A0A7X9P0Y3_9BACT</name>
<keyword evidence="4" id="KW-0812">Transmembrane</keyword>
<dbReference type="InterPro" id="IPR050465">
    <property type="entry name" value="UPF0194_transport"/>
</dbReference>
<evidence type="ECO:0000256" key="4">
    <source>
        <dbReference type="SAM" id="Phobius"/>
    </source>
</evidence>
<dbReference type="Gene3D" id="2.40.30.170">
    <property type="match status" value="1"/>
</dbReference>
<keyword evidence="4" id="KW-0472">Membrane</keyword>
<dbReference type="Proteomes" id="UP000576082">
    <property type="component" value="Unassembled WGS sequence"/>
</dbReference>